<name>A0A2H4UZQ2_9ABAC</name>
<dbReference type="KEGG" id="vg:41700020"/>
<keyword evidence="2" id="KW-1185">Reference proteome</keyword>
<proteinExistence type="predicted"/>
<dbReference type="EMBL" id="MF614691">
    <property type="protein sequence ID" value="AUA60247.1"/>
    <property type="molecule type" value="Genomic_DNA"/>
</dbReference>
<evidence type="ECO:0000313" key="1">
    <source>
        <dbReference type="EMBL" id="AUA60247.1"/>
    </source>
</evidence>
<sequence length="113" mass="13003">MDYDSSNLLHNISYSGKLDVSFQQYLNVLNFSKGIIPYNVASIAELQTFGFIVDPQTNYIDNILDYKLYILDNNINQIHVVHAEQRHLMGIIQVVFNNDSTIKLTTTDIFKTE</sequence>
<dbReference type="OrthoDB" id="15991at10239"/>
<protein>
    <submittedName>
        <fullName evidence="1">ORF16 protein</fullName>
    </submittedName>
</protein>
<dbReference type="InterPro" id="IPR007355">
    <property type="entry name" value="DUF424"/>
</dbReference>
<evidence type="ECO:0000313" key="2">
    <source>
        <dbReference type="Proteomes" id="UP000290445"/>
    </source>
</evidence>
<dbReference type="RefSeq" id="YP_009552576.1">
    <property type="nucleotide sequence ID" value="NC_040621.1"/>
</dbReference>
<dbReference type="Pfam" id="PF04242">
    <property type="entry name" value="DUF424"/>
    <property type="match status" value="1"/>
</dbReference>
<dbReference type="GeneID" id="41700020"/>
<dbReference type="Proteomes" id="UP000290445">
    <property type="component" value="Segment"/>
</dbReference>
<organism evidence="1 2">
    <name type="scientific">Operophtera brumata nucleopolyhedrovirus</name>
    <dbReference type="NCBI Taxonomy" id="1046267"/>
    <lineage>
        <taxon>Viruses</taxon>
        <taxon>Viruses incertae sedis</taxon>
        <taxon>Naldaviricetes</taxon>
        <taxon>Lefavirales</taxon>
        <taxon>Baculoviridae</taxon>
        <taxon>Alphabaculovirus</taxon>
        <taxon>Alphabaculovirus opbrumatae</taxon>
    </lineage>
</organism>
<accession>A0A2H4UZQ2</accession>
<reference evidence="1 2" key="1">
    <citation type="journal article" date="2017" name="Viruses">
        <title>The Operophtera brumata Nucleopolyhedrovirus (OpbuNPV) Represents an Early, Divergent Lineage within Genus Alphabaculovirus.</title>
        <authorList>
            <person name="Harrison R.L."/>
            <person name="Rowley D.L."/>
            <person name="Mowery J.D."/>
            <person name="Bauchan G.R."/>
            <person name="Burand J.P."/>
        </authorList>
    </citation>
    <scope>NUCLEOTIDE SEQUENCE [LARGE SCALE GENOMIC DNA]</scope>
    <source>
        <strain evidence="1">OpbuNPV-MA</strain>
    </source>
</reference>